<proteinExistence type="predicted"/>
<dbReference type="EMBL" id="GBRD01002868">
    <property type="protein sequence ID" value="JAG62953.1"/>
    <property type="molecule type" value="Transcribed_RNA"/>
</dbReference>
<accession>A0A0K8TBM9</accession>
<feature type="non-terminal residue" evidence="1">
    <location>
        <position position="116"/>
    </location>
</feature>
<sequence length="116" mass="12280">PELATLTNCSQDVIKELAQLAMDEQAFGNPRSWTSVETGSVGCVIAGLPSVADIPAEAIEGITADIINCLQVEAFQAMTNKQVSRLSPSAANALSRRKVSLSAEKRYALQTALTSE</sequence>
<name>A0A0K8TBM9_LYGHE</name>
<feature type="non-terminal residue" evidence="1">
    <location>
        <position position="1"/>
    </location>
</feature>
<dbReference type="AlphaFoldDB" id="A0A0K8TBM9"/>
<reference evidence="1" key="1">
    <citation type="submission" date="2014-09" db="EMBL/GenBank/DDBJ databases">
        <authorList>
            <person name="Magalhaes I.L.F."/>
            <person name="Oliveira U."/>
            <person name="Santos F.R."/>
            <person name="Vidigal T.H.D.A."/>
            <person name="Brescovit A.D."/>
            <person name="Santos A.J."/>
        </authorList>
    </citation>
    <scope>NUCLEOTIDE SEQUENCE</scope>
</reference>
<organism evidence="1">
    <name type="scientific">Lygus hesperus</name>
    <name type="common">Western plant bug</name>
    <dbReference type="NCBI Taxonomy" id="30085"/>
    <lineage>
        <taxon>Eukaryota</taxon>
        <taxon>Metazoa</taxon>
        <taxon>Ecdysozoa</taxon>
        <taxon>Arthropoda</taxon>
        <taxon>Hexapoda</taxon>
        <taxon>Insecta</taxon>
        <taxon>Pterygota</taxon>
        <taxon>Neoptera</taxon>
        <taxon>Paraneoptera</taxon>
        <taxon>Hemiptera</taxon>
        <taxon>Heteroptera</taxon>
        <taxon>Panheteroptera</taxon>
        <taxon>Cimicomorpha</taxon>
        <taxon>Miridae</taxon>
        <taxon>Mirini</taxon>
        <taxon>Lygus</taxon>
    </lineage>
</organism>
<protein>
    <submittedName>
        <fullName evidence="1">Uncharacterized protein</fullName>
    </submittedName>
</protein>
<evidence type="ECO:0000313" key="1">
    <source>
        <dbReference type="EMBL" id="JAG62953.1"/>
    </source>
</evidence>